<dbReference type="Proteomes" id="UP000530670">
    <property type="component" value="Unassembled WGS sequence"/>
</dbReference>
<name>A0A8H5SFI8_9HYPO</name>
<gene>
    <name evidence="5" type="ORF">FTJAE_771</name>
</gene>
<evidence type="ECO:0000256" key="3">
    <source>
        <dbReference type="SAM" id="Phobius"/>
    </source>
</evidence>
<dbReference type="AlphaFoldDB" id="A0A8H5SFI8"/>
<feature type="region of interest" description="Disordered" evidence="2">
    <location>
        <begin position="147"/>
        <end position="190"/>
    </location>
</feature>
<evidence type="ECO:0000256" key="4">
    <source>
        <dbReference type="SAM" id="SignalP"/>
    </source>
</evidence>
<evidence type="ECO:0000313" key="5">
    <source>
        <dbReference type="EMBL" id="KAF5649807.1"/>
    </source>
</evidence>
<dbReference type="GeneID" id="59306724"/>
<feature type="compositionally biased region" description="Basic and acidic residues" evidence="2">
    <location>
        <begin position="453"/>
        <end position="464"/>
    </location>
</feature>
<keyword evidence="1" id="KW-0175">Coiled coil</keyword>
<keyword evidence="3" id="KW-0472">Membrane</keyword>
<feature type="transmembrane region" description="Helical" evidence="3">
    <location>
        <begin position="475"/>
        <end position="497"/>
    </location>
</feature>
<keyword evidence="3" id="KW-1133">Transmembrane helix</keyword>
<keyword evidence="3" id="KW-0812">Transmembrane</keyword>
<feature type="compositionally biased region" description="Polar residues" evidence="2">
    <location>
        <begin position="153"/>
        <end position="175"/>
    </location>
</feature>
<feature type="chain" id="PRO_5034602221" description="Mid2 domain-containing protein" evidence="4">
    <location>
        <begin position="21"/>
        <end position="533"/>
    </location>
</feature>
<keyword evidence="4" id="KW-0732">Signal</keyword>
<feature type="region of interest" description="Disordered" evidence="2">
    <location>
        <begin position="412"/>
        <end position="468"/>
    </location>
</feature>
<dbReference type="RefSeq" id="XP_037212070.1">
    <property type="nucleotide sequence ID" value="XM_037354454.1"/>
</dbReference>
<comment type="caution">
    <text evidence="5">The sequence shown here is derived from an EMBL/GenBank/DDBJ whole genome shotgun (WGS) entry which is preliminary data.</text>
</comment>
<sequence>MIMILILTLLLSIFANRALCATTFLRPPEWNDAVDRKAGFGKNVRYTVGNATDILWETDLDKVELYLIQTIESTYWEYILDSSRTECKAEWDVSGILKENEDAVYYFALGEDPNGLTGPDGLMTSIASTQYFNVTAPRIETTIASTLQTSTTGRSMSSSHVATSATQLLPTSTAPDESSNSDADLNSDSLMSKGETAGAAVGGTIGGLILLGVVGWFIWRRLGRSKGNTDMSVVPQSQQGQVSYSETKAELPGDMALEVYPAGLTPPIMQLNWVFLLVSSLASLAACRDLEFVNPPRFDLLDDGFRNYGNNQRYKQGEIVDVILSDYGDMGDLAVWQLSTAGNKKGREIPLDVIKQSKITKTGNSRRFNWTAAYDIGHYLQNGEDAVYYFGIRENSHAKVTVRSAFFNVSMPDSGRPKSPVASKPSRKEKNRKGKNCKSCNSCQKCQNRKGKNPKEKNPKEKKASARSGLTGGQVAGITIGSIVTFALILCGFCWGFERMRVAKQLRKSQEFELRNMERDVRSLRETVAKLGA</sequence>
<reference evidence="5 6" key="1">
    <citation type="submission" date="2020-05" db="EMBL/GenBank/DDBJ databases">
        <title>Identification and distribution of gene clusters putatively required for synthesis of sphingolipid metabolism inhibitors in phylogenetically diverse species of the filamentous fungus Fusarium.</title>
        <authorList>
            <person name="Kim H.-S."/>
            <person name="Busman M."/>
            <person name="Brown D.W."/>
            <person name="Divon H."/>
            <person name="Uhlig S."/>
            <person name="Proctor R.H."/>
        </authorList>
    </citation>
    <scope>NUCLEOTIDE SEQUENCE [LARGE SCALE GENOMIC DNA]</scope>
    <source>
        <strain evidence="5 6">NRRL 66243</strain>
    </source>
</reference>
<evidence type="ECO:0000256" key="1">
    <source>
        <dbReference type="SAM" id="Coils"/>
    </source>
</evidence>
<feature type="compositionally biased region" description="Low complexity" evidence="2">
    <location>
        <begin position="176"/>
        <end position="190"/>
    </location>
</feature>
<evidence type="ECO:0000256" key="2">
    <source>
        <dbReference type="SAM" id="MobiDB-lite"/>
    </source>
</evidence>
<feature type="compositionally biased region" description="Low complexity" evidence="2">
    <location>
        <begin position="437"/>
        <end position="446"/>
    </location>
</feature>
<dbReference type="EMBL" id="JAAQRI010000019">
    <property type="protein sequence ID" value="KAF5649807.1"/>
    <property type="molecule type" value="Genomic_DNA"/>
</dbReference>
<keyword evidence="6" id="KW-1185">Reference proteome</keyword>
<evidence type="ECO:0008006" key="7">
    <source>
        <dbReference type="Google" id="ProtNLM"/>
    </source>
</evidence>
<accession>A0A8H5SFI8</accession>
<feature type="coiled-coil region" evidence="1">
    <location>
        <begin position="500"/>
        <end position="527"/>
    </location>
</feature>
<feature type="signal peptide" evidence="4">
    <location>
        <begin position="1"/>
        <end position="20"/>
    </location>
</feature>
<feature type="compositionally biased region" description="Basic residues" evidence="2">
    <location>
        <begin position="425"/>
        <end position="436"/>
    </location>
</feature>
<feature type="transmembrane region" description="Helical" evidence="3">
    <location>
        <begin position="197"/>
        <end position="219"/>
    </location>
</feature>
<organism evidence="5 6">
    <name type="scientific">Fusarium tjaetaba</name>
    <dbReference type="NCBI Taxonomy" id="1567544"/>
    <lineage>
        <taxon>Eukaryota</taxon>
        <taxon>Fungi</taxon>
        <taxon>Dikarya</taxon>
        <taxon>Ascomycota</taxon>
        <taxon>Pezizomycotina</taxon>
        <taxon>Sordariomycetes</taxon>
        <taxon>Hypocreomycetidae</taxon>
        <taxon>Hypocreales</taxon>
        <taxon>Nectriaceae</taxon>
        <taxon>Fusarium</taxon>
        <taxon>Fusarium fujikuroi species complex</taxon>
    </lineage>
</organism>
<evidence type="ECO:0000313" key="6">
    <source>
        <dbReference type="Proteomes" id="UP000530670"/>
    </source>
</evidence>
<proteinExistence type="predicted"/>
<protein>
    <recommendedName>
        <fullName evidence="7">Mid2 domain-containing protein</fullName>
    </recommendedName>
</protein>
<dbReference type="OrthoDB" id="5100399at2759"/>